<dbReference type="AlphaFoldDB" id="A0A1G1WBM1"/>
<feature type="domain" description="LTD" evidence="4">
    <location>
        <begin position="15"/>
        <end position="113"/>
    </location>
</feature>
<feature type="domain" description="LTD" evidence="4">
    <location>
        <begin position="145"/>
        <end position="247"/>
    </location>
</feature>
<dbReference type="Proteomes" id="UP000178162">
    <property type="component" value="Unassembled WGS sequence"/>
</dbReference>
<gene>
    <name evidence="5" type="ORF">A2134_02005</name>
</gene>
<comment type="caution">
    <text evidence="5">The sequence shown here is derived from an EMBL/GenBank/DDBJ whole genome shotgun (WGS) entry which is preliminary data.</text>
</comment>
<keyword evidence="2" id="KW-1133">Transmembrane helix</keyword>
<evidence type="ECO:0000313" key="6">
    <source>
        <dbReference type="Proteomes" id="UP000178162"/>
    </source>
</evidence>
<evidence type="ECO:0000256" key="2">
    <source>
        <dbReference type="SAM" id="Phobius"/>
    </source>
</evidence>
<feature type="signal peptide" evidence="3">
    <location>
        <begin position="1"/>
        <end position="20"/>
    </location>
</feature>
<dbReference type="Pfam" id="PF00932">
    <property type="entry name" value="LTD"/>
    <property type="match status" value="2"/>
</dbReference>
<dbReference type="Gene3D" id="2.60.40.1260">
    <property type="entry name" value="Lamin Tail domain"/>
    <property type="match status" value="2"/>
</dbReference>
<protein>
    <recommendedName>
        <fullName evidence="4">LTD domain-containing protein</fullName>
    </recommendedName>
</protein>
<keyword evidence="2" id="KW-0472">Membrane</keyword>
<proteinExistence type="predicted"/>
<evidence type="ECO:0000256" key="1">
    <source>
        <dbReference type="SAM" id="MobiDB-lite"/>
    </source>
</evidence>
<feature type="transmembrane region" description="Helical" evidence="2">
    <location>
        <begin position="346"/>
        <end position="368"/>
    </location>
</feature>
<evidence type="ECO:0000313" key="5">
    <source>
        <dbReference type="EMBL" id="OGY25096.1"/>
    </source>
</evidence>
<feature type="region of interest" description="Disordered" evidence="1">
    <location>
        <begin position="266"/>
        <end position="330"/>
    </location>
</feature>
<dbReference type="InterPro" id="IPR001322">
    <property type="entry name" value="Lamin_tail_dom"/>
</dbReference>
<dbReference type="STRING" id="1802595.A2134_02005"/>
<sequence length="379" mass="40987">MPTAILILFLFVFFTTPIFAASSSVVLNETHPQPTAGADWIELYNMSTSEVDISSWKLLDTAISPMKTVPDGTKLGPNTFLVFEVSNRLNNSGDTIKLVDTNGAEIDLFNYTSSTENKSYSRIPNGKEEWFGNQNPTKEASNGTNPPKQDSSANTGNITLTEFMPNPDGGSEWAEVYNPNNFAVDAGGWKIDDVEGASSPYTVENGTEIGPKNYRVFSFSSKLNNSDDTIRLLDPQGKVIESYTYKESTKAASFAKNSSGAWQLTITPTPGSPNKFTQSNENATATYPKNSNTSGQSLGSKTAQNEEIPPTSQETLGDLNFSETTSSASSGATSINLQQKSAFKQLGSTTLILLGGIVFLAAAVYPLIPQIKKRLFLNR</sequence>
<organism evidence="5 6">
    <name type="scientific">Candidatus Woykebacteria bacterium RBG_16_39_9b</name>
    <dbReference type="NCBI Taxonomy" id="1802595"/>
    <lineage>
        <taxon>Bacteria</taxon>
        <taxon>Candidatus Woykeibacteriota</taxon>
    </lineage>
</organism>
<evidence type="ECO:0000259" key="4">
    <source>
        <dbReference type="PROSITE" id="PS51841"/>
    </source>
</evidence>
<dbReference type="PROSITE" id="PS51841">
    <property type="entry name" value="LTD"/>
    <property type="match status" value="2"/>
</dbReference>
<evidence type="ECO:0000256" key="3">
    <source>
        <dbReference type="SAM" id="SignalP"/>
    </source>
</evidence>
<dbReference type="EMBL" id="MHCR01000024">
    <property type="protein sequence ID" value="OGY25096.1"/>
    <property type="molecule type" value="Genomic_DNA"/>
</dbReference>
<feature type="compositionally biased region" description="Polar residues" evidence="1">
    <location>
        <begin position="132"/>
        <end position="157"/>
    </location>
</feature>
<dbReference type="InterPro" id="IPR036415">
    <property type="entry name" value="Lamin_tail_dom_sf"/>
</dbReference>
<accession>A0A1G1WBM1</accession>
<reference evidence="5 6" key="1">
    <citation type="journal article" date="2016" name="Nat. Commun.">
        <title>Thousands of microbial genomes shed light on interconnected biogeochemical processes in an aquifer system.</title>
        <authorList>
            <person name="Anantharaman K."/>
            <person name="Brown C.T."/>
            <person name="Hug L.A."/>
            <person name="Sharon I."/>
            <person name="Castelle C.J."/>
            <person name="Probst A.J."/>
            <person name="Thomas B.C."/>
            <person name="Singh A."/>
            <person name="Wilkins M.J."/>
            <person name="Karaoz U."/>
            <person name="Brodie E.L."/>
            <person name="Williams K.H."/>
            <person name="Hubbard S.S."/>
            <person name="Banfield J.F."/>
        </authorList>
    </citation>
    <scope>NUCLEOTIDE SEQUENCE [LARGE SCALE GENOMIC DNA]</scope>
</reference>
<keyword evidence="2" id="KW-0812">Transmembrane</keyword>
<feature type="region of interest" description="Disordered" evidence="1">
    <location>
        <begin position="117"/>
        <end position="157"/>
    </location>
</feature>
<dbReference type="SUPFAM" id="SSF74853">
    <property type="entry name" value="Lamin A/C globular tail domain"/>
    <property type="match status" value="2"/>
</dbReference>
<feature type="chain" id="PRO_5009581182" description="LTD domain-containing protein" evidence="3">
    <location>
        <begin position="21"/>
        <end position="379"/>
    </location>
</feature>
<feature type="compositionally biased region" description="Polar residues" evidence="1">
    <location>
        <begin position="266"/>
        <end position="315"/>
    </location>
</feature>
<keyword evidence="3" id="KW-0732">Signal</keyword>
<name>A0A1G1WBM1_9BACT</name>